<keyword evidence="12" id="KW-1133">Transmembrane helix</keyword>
<comment type="similarity">
    <text evidence="2">In the N-terminal section; belongs to the leguminous lectin family.</text>
</comment>
<evidence type="ECO:0000256" key="18">
    <source>
        <dbReference type="SAM" id="SignalP"/>
    </source>
</evidence>
<keyword evidence="5" id="KW-0723">Serine/threonine-protein kinase</keyword>
<dbReference type="PANTHER" id="PTHR27003:SF467">
    <property type="entry name" value="PROTEIN KINASE DOMAIN-CONTAINING PROTEIN"/>
    <property type="match status" value="1"/>
</dbReference>
<organism evidence="20 21">
    <name type="scientific">Dorcoceras hygrometricum</name>
    <dbReference type="NCBI Taxonomy" id="472368"/>
    <lineage>
        <taxon>Eukaryota</taxon>
        <taxon>Viridiplantae</taxon>
        <taxon>Streptophyta</taxon>
        <taxon>Embryophyta</taxon>
        <taxon>Tracheophyta</taxon>
        <taxon>Spermatophyta</taxon>
        <taxon>Magnoliopsida</taxon>
        <taxon>eudicotyledons</taxon>
        <taxon>Gunneridae</taxon>
        <taxon>Pentapetalae</taxon>
        <taxon>asterids</taxon>
        <taxon>lamiids</taxon>
        <taxon>Lamiales</taxon>
        <taxon>Gesneriaceae</taxon>
        <taxon>Didymocarpoideae</taxon>
        <taxon>Trichosporeae</taxon>
        <taxon>Loxocarpinae</taxon>
        <taxon>Dorcoceras</taxon>
    </lineage>
</organism>
<evidence type="ECO:0000256" key="8">
    <source>
        <dbReference type="ARBA" id="ARBA00022729"/>
    </source>
</evidence>
<evidence type="ECO:0000256" key="9">
    <source>
        <dbReference type="ARBA" id="ARBA00022741"/>
    </source>
</evidence>
<evidence type="ECO:0000313" key="20">
    <source>
        <dbReference type="EMBL" id="KZV46854.1"/>
    </source>
</evidence>
<keyword evidence="14 20" id="KW-0675">Receptor</keyword>
<keyword evidence="8 18" id="KW-0732">Signal</keyword>
<evidence type="ECO:0000256" key="5">
    <source>
        <dbReference type="ARBA" id="ARBA00022527"/>
    </source>
</evidence>
<keyword evidence="6" id="KW-0808">Transferase</keyword>
<keyword evidence="11 16" id="KW-0067">ATP-binding</keyword>
<reference evidence="20 21" key="1">
    <citation type="journal article" date="2015" name="Proc. Natl. Acad. Sci. U.S.A.">
        <title>The resurrection genome of Boea hygrometrica: A blueprint for survival of dehydration.</title>
        <authorList>
            <person name="Xiao L."/>
            <person name="Yang G."/>
            <person name="Zhang L."/>
            <person name="Yang X."/>
            <person name="Zhao S."/>
            <person name="Ji Z."/>
            <person name="Zhou Q."/>
            <person name="Hu M."/>
            <person name="Wang Y."/>
            <person name="Chen M."/>
            <person name="Xu Y."/>
            <person name="Jin H."/>
            <person name="Xiao X."/>
            <person name="Hu G."/>
            <person name="Bao F."/>
            <person name="Hu Y."/>
            <person name="Wan P."/>
            <person name="Li L."/>
            <person name="Deng X."/>
            <person name="Kuang T."/>
            <person name="Xiang C."/>
            <person name="Zhu J.K."/>
            <person name="Oliver M.J."/>
            <person name="He Y."/>
        </authorList>
    </citation>
    <scope>NUCLEOTIDE SEQUENCE [LARGE SCALE GENOMIC DNA]</scope>
    <source>
        <strain evidence="21">cv. XS01</strain>
    </source>
</reference>
<evidence type="ECO:0000256" key="11">
    <source>
        <dbReference type="ARBA" id="ARBA00022840"/>
    </source>
</evidence>
<dbReference type="PROSITE" id="PS50011">
    <property type="entry name" value="PROTEIN_KINASE_DOM"/>
    <property type="match status" value="3"/>
</dbReference>
<evidence type="ECO:0000256" key="17">
    <source>
        <dbReference type="SAM" id="MobiDB-lite"/>
    </source>
</evidence>
<keyword evidence="4" id="KW-1003">Cell membrane</keyword>
<keyword evidence="15" id="KW-0325">Glycoprotein</keyword>
<dbReference type="EMBL" id="KQ995363">
    <property type="protein sequence ID" value="KZV46854.1"/>
    <property type="molecule type" value="Genomic_DNA"/>
</dbReference>
<evidence type="ECO:0000256" key="2">
    <source>
        <dbReference type="ARBA" id="ARBA00008536"/>
    </source>
</evidence>
<feature type="domain" description="Protein kinase" evidence="19">
    <location>
        <begin position="1404"/>
        <end position="1682"/>
    </location>
</feature>
<dbReference type="Gene3D" id="2.60.120.430">
    <property type="entry name" value="Galactose-binding lectin"/>
    <property type="match status" value="2"/>
</dbReference>
<dbReference type="InterPro" id="IPR000719">
    <property type="entry name" value="Prot_kinase_dom"/>
</dbReference>
<dbReference type="InterPro" id="IPR011009">
    <property type="entry name" value="Kinase-like_dom_sf"/>
</dbReference>
<dbReference type="Gene3D" id="1.10.510.10">
    <property type="entry name" value="Transferase(Phosphotransferase) domain 1"/>
    <property type="match status" value="4"/>
</dbReference>
<feature type="region of interest" description="Disordered" evidence="17">
    <location>
        <begin position="1694"/>
        <end position="1718"/>
    </location>
</feature>
<name>A0A2Z7CQF0_9LAMI</name>
<dbReference type="Pfam" id="PF12819">
    <property type="entry name" value="Malectin_like"/>
    <property type="match status" value="1"/>
</dbReference>
<evidence type="ECO:0000256" key="14">
    <source>
        <dbReference type="ARBA" id="ARBA00023170"/>
    </source>
</evidence>
<feature type="chain" id="PRO_5016329044" evidence="18">
    <location>
        <begin position="23"/>
        <end position="1957"/>
    </location>
</feature>
<dbReference type="Pfam" id="PF00069">
    <property type="entry name" value="Pkinase"/>
    <property type="match status" value="2"/>
</dbReference>
<dbReference type="Gene3D" id="3.30.200.20">
    <property type="entry name" value="Phosphorylase Kinase, domain 1"/>
    <property type="match status" value="3"/>
</dbReference>
<dbReference type="GO" id="GO:0004674">
    <property type="term" value="F:protein serine/threonine kinase activity"/>
    <property type="evidence" value="ECO:0007669"/>
    <property type="project" value="UniProtKB-KW"/>
</dbReference>
<feature type="signal peptide" evidence="18">
    <location>
        <begin position="1"/>
        <end position="22"/>
    </location>
</feature>
<evidence type="ECO:0000313" key="21">
    <source>
        <dbReference type="Proteomes" id="UP000250235"/>
    </source>
</evidence>
<evidence type="ECO:0000256" key="10">
    <source>
        <dbReference type="ARBA" id="ARBA00022777"/>
    </source>
</evidence>
<dbReference type="SMART" id="SM00220">
    <property type="entry name" value="S_TKc"/>
    <property type="match status" value="2"/>
</dbReference>
<dbReference type="PROSITE" id="PS00108">
    <property type="entry name" value="PROTEIN_KINASE_ST"/>
    <property type="match status" value="2"/>
</dbReference>
<dbReference type="GO" id="GO:0004714">
    <property type="term" value="F:transmembrane receptor protein tyrosine kinase activity"/>
    <property type="evidence" value="ECO:0007669"/>
    <property type="project" value="InterPro"/>
</dbReference>
<dbReference type="FunFam" id="2.60.120.430:FF:000003">
    <property type="entry name" value="FERONIA receptor-like kinase"/>
    <property type="match status" value="2"/>
</dbReference>
<keyword evidence="7" id="KW-0812">Transmembrane</keyword>
<dbReference type="GO" id="GO:0002229">
    <property type="term" value="P:defense response to oomycetes"/>
    <property type="evidence" value="ECO:0007669"/>
    <property type="project" value="UniProtKB-ARBA"/>
</dbReference>
<feature type="domain" description="Protein kinase" evidence="19">
    <location>
        <begin position="458"/>
        <end position="736"/>
    </location>
</feature>
<dbReference type="Pfam" id="PF07714">
    <property type="entry name" value="PK_Tyr_Ser-Thr"/>
    <property type="match status" value="1"/>
</dbReference>
<keyword evidence="9 16" id="KW-0547">Nucleotide-binding</keyword>
<dbReference type="FunFam" id="1.10.510.10:FF:000240">
    <property type="entry name" value="Lectin-domain containing receptor kinase A4.3"/>
    <property type="match status" value="2"/>
</dbReference>
<evidence type="ECO:0000256" key="7">
    <source>
        <dbReference type="ARBA" id="ARBA00022692"/>
    </source>
</evidence>
<evidence type="ECO:0000256" key="1">
    <source>
        <dbReference type="ARBA" id="ARBA00004251"/>
    </source>
</evidence>
<evidence type="ECO:0000256" key="16">
    <source>
        <dbReference type="PROSITE-ProRule" id="PRU10141"/>
    </source>
</evidence>
<dbReference type="InterPro" id="IPR045272">
    <property type="entry name" value="ANXUR1/2-like"/>
</dbReference>
<feature type="binding site" evidence="16">
    <location>
        <position position="1433"/>
    </location>
    <ligand>
        <name>ATP</name>
        <dbReference type="ChEBI" id="CHEBI:30616"/>
    </ligand>
</feature>
<evidence type="ECO:0000256" key="4">
    <source>
        <dbReference type="ARBA" id="ARBA00022475"/>
    </source>
</evidence>
<protein>
    <submittedName>
        <fullName evidence="20">Receptor-like protein kinase FERONIA</fullName>
    </submittedName>
</protein>
<dbReference type="FunFam" id="3.30.200.20:FF:000039">
    <property type="entry name" value="receptor-like protein kinase FERONIA"/>
    <property type="match status" value="2"/>
</dbReference>
<sequence>MNPLSIILTPFTICFFTAITIAVHDHEYLMADVSLNCGSTENFAATDGQEWIGDGHQKISSSIQIKGLSTSSSIASGSLVSADQTQYKTARISRSRFLYAFHLNSGPKFIRLHFNPVPYRGFSRFYDLFTVEAGPFILLRNFSASLTSDALGGNEKSFAKEFSVNIEETQRFDIIFYPYQSIQSGNGAYAFINGIEIISIPAHLSYFHSGVQVVGLSYPAHICNYNHSALQIIHRENVKPNDDLVNMFRSRTTIPRSETNKLDYVTWNVAVDLGFRYMVRIHFRELGPEIEREAHLIFEILINGIRIESTLVKKGNDNEFQQYKDYVTIIQGRKQDGKHNLLISIESTNELLKNRHFKGFEILKLSNFDNSLASPNPQPRARGLQVLTIKKLLTVCGGRNIIATAALTVIALVNIVVYKLRQLLEDNFKEDGEKPSARARQLCRRFSLAEIEAATKNFNDSFVIGKGGFGKVYKGIIDNGQEIVAIKRLKYSSNQGEREFWREVETLSELRHVNLVSLIGYCNEQEELILIYEYMIHGTLGDHLYKLPMGNSCSSSLSWNQRLSICIGAGRGIDYLHTGHRIIHRDVKTSNILLDENFVAKISDFGLAKPEVMSESQSYVSTNIKGTYGYFDPYYIRTKNVTTKSDIYAFGVVLLEVLCGRPAINPRVGEDQHSLAMWAQENISKGAVEKIISSDIKREILPRSLKEFVSVTKSCLDDEPTKRPTMAQVVLQLEFVLDLQKKPNSLLSKETSTANHSPWDVFFKSAKSFTRNESVESTSGRNELLNERWDSLAENYATEVKVSEFDWVTIQAATNLFSDSCIIGKGRGERRGQLPWRLYFNLIIGIARGVCCLHQNPDFRRVYCNLEPCNIFLDTDMNPKIAIDYCKTNTKFSQRYSSWWGECFIYLCEYFVGRACPPMWFNWQANYMNPRSKQYSRDNNYWKFHRYKKILPPFIIGFFTIITAAIHDHEYLKGDVLINCGSTENYAADDGREWIGDRYEKESASVNIKGSSRSSSVASGSILSADQAQYKTARISRSQFSYTFHLSPGPKFIRLHFNPVIYRGFEGYNDLFTVEAGPFTLLGNFSASLTVDALGGNGRSFAKEFCINIEENQRLEIVFYPDQSIRSQDGTYAFINGIEIISIPMHLSYFRSGVQVVGLKSLAHVYNHDHTALEIIHRQNVKSSDDLTSMFRVRTAIPEHNRNKLNNITWKIAVDVGFRYLVRIHYCELGVKNAKEAQVISKIFINQIGVDYDIQWTEKMDNNEFLQYRDYMTTIQGRKQDGKHNLLISIESTDELMDRNGPFKGFEILKLSNLDNSLASPNPQPPARSLPYPTIQKLLKACGARNIIATASVTIVTVVNIVVYILQQLWDDNLKKEEKELSARARRLCRRFSLAEIEAATQKFNHTFVIGKGGFGKVYKGIIDNGHETVAIKRLKYSSNQGEREFWTEIETLSELRHVNLVSLIGYCNEQQEMILVYEYMINGTLGDHLFKQAISDNQSVLSWNQCLNICIGAGRGLDYLHTGHGIIHRDVKTSNILLDKNFIAKVSDFGLAKPENICESQSHVSTNVRGTHGYFDPHYIRTRELTRKSDIYAFGVVLLEVLCWRPALDPRLEEAQRSLATWARENISKGDTEKIISSNIKGEILPDSLRAFVRVAESCLNDEPMKRPSMAQVVLQLESALDQQEKPKSLFFKETSSDSESEWEPAKPSNHMDLEESTSGRRMSELEFYHLSKYKHPNIMKLLGNFIHGEEMLLVYEFTQNTSLDEIVYGRLDQLPRTLYSKLILGIARGVCCLHQSPDLRTIYCNIEPCNIFLDIDMNPKIAFDCCKTKLNTITSTRDYAPPEGYQVNQVYASDIYSFGVIVLEILSGCKHSCSNQQMNLITLAWNLWSEGRGLDLLGTWNGPHFSTEQAETCIQIALLCTQFQPQHRPEMSLVVRALLGVLDLRAYMREAEKRV</sequence>
<evidence type="ECO:0000256" key="12">
    <source>
        <dbReference type="ARBA" id="ARBA00022989"/>
    </source>
</evidence>
<evidence type="ECO:0000256" key="3">
    <source>
        <dbReference type="ARBA" id="ARBA00010217"/>
    </source>
</evidence>
<dbReference type="PANTHER" id="PTHR27003">
    <property type="entry name" value="OS07G0166700 PROTEIN"/>
    <property type="match status" value="1"/>
</dbReference>
<keyword evidence="21" id="KW-1185">Reference proteome</keyword>
<feature type="binding site" evidence="16">
    <location>
        <position position="487"/>
    </location>
    <ligand>
        <name>ATP</name>
        <dbReference type="ChEBI" id="CHEBI:30616"/>
    </ligand>
</feature>
<comment type="similarity">
    <text evidence="3">In the C-terminal section; belongs to the protein kinase superfamily. Ser/Thr protein kinase family.</text>
</comment>
<dbReference type="SUPFAM" id="SSF56112">
    <property type="entry name" value="Protein kinase-like (PK-like)"/>
    <property type="match status" value="4"/>
</dbReference>
<feature type="domain" description="Protein kinase" evidence="19">
    <location>
        <begin position="1676"/>
        <end position="1950"/>
    </location>
</feature>
<dbReference type="InterPro" id="IPR017441">
    <property type="entry name" value="Protein_kinase_ATP_BS"/>
</dbReference>
<proteinExistence type="inferred from homology"/>
<dbReference type="GO" id="GO:0009506">
    <property type="term" value="C:plasmodesma"/>
    <property type="evidence" value="ECO:0007669"/>
    <property type="project" value="TreeGrafter"/>
</dbReference>
<comment type="subcellular location">
    <subcellularLocation>
        <location evidence="1">Cell membrane</location>
        <topology evidence="1">Single-pass type I membrane protein</topology>
    </subcellularLocation>
</comment>
<dbReference type="PROSITE" id="PS00107">
    <property type="entry name" value="PROTEIN_KINASE_ATP"/>
    <property type="match status" value="2"/>
</dbReference>
<dbReference type="InterPro" id="IPR001245">
    <property type="entry name" value="Ser-Thr/Tyr_kinase_cat_dom"/>
</dbReference>
<dbReference type="GO" id="GO:0005524">
    <property type="term" value="F:ATP binding"/>
    <property type="evidence" value="ECO:0007669"/>
    <property type="project" value="UniProtKB-UniRule"/>
</dbReference>
<evidence type="ECO:0000256" key="15">
    <source>
        <dbReference type="ARBA" id="ARBA00023180"/>
    </source>
</evidence>
<dbReference type="CDD" id="cd14066">
    <property type="entry name" value="STKc_IRAK"/>
    <property type="match status" value="2"/>
</dbReference>
<dbReference type="Proteomes" id="UP000250235">
    <property type="component" value="Unassembled WGS sequence"/>
</dbReference>
<dbReference type="GO" id="GO:0005886">
    <property type="term" value="C:plasma membrane"/>
    <property type="evidence" value="ECO:0007669"/>
    <property type="project" value="UniProtKB-SubCell"/>
</dbReference>
<dbReference type="InterPro" id="IPR024788">
    <property type="entry name" value="Malectin-like_Carb-bd_dom"/>
</dbReference>
<evidence type="ECO:0000256" key="13">
    <source>
        <dbReference type="ARBA" id="ARBA00023136"/>
    </source>
</evidence>
<dbReference type="OrthoDB" id="1720310at2759"/>
<accession>A0A2Z7CQF0</accession>
<dbReference type="InterPro" id="IPR008271">
    <property type="entry name" value="Ser/Thr_kinase_AS"/>
</dbReference>
<evidence type="ECO:0000259" key="19">
    <source>
        <dbReference type="PROSITE" id="PS50011"/>
    </source>
</evidence>
<keyword evidence="10 20" id="KW-0418">Kinase</keyword>
<evidence type="ECO:0000256" key="6">
    <source>
        <dbReference type="ARBA" id="ARBA00022679"/>
    </source>
</evidence>
<gene>
    <name evidence="20" type="ORF">F511_08615</name>
</gene>
<keyword evidence="13" id="KW-0472">Membrane</keyword>